<gene>
    <name evidence="2" type="ORF">OE105_10065</name>
</gene>
<proteinExistence type="predicted"/>
<dbReference type="GO" id="GO:0140359">
    <property type="term" value="F:ABC-type transporter activity"/>
    <property type="evidence" value="ECO:0007669"/>
    <property type="project" value="InterPro"/>
</dbReference>
<evidence type="ECO:0000313" key="3">
    <source>
        <dbReference type="Proteomes" id="UP001164726"/>
    </source>
</evidence>
<keyword evidence="1" id="KW-0812">Transmembrane</keyword>
<dbReference type="RefSeq" id="WP_275420050.1">
    <property type="nucleotide sequence ID" value="NZ_CP106877.1"/>
</dbReference>
<dbReference type="AlphaFoldDB" id="A0A9E8RWM7"/>
<feature type="transmembrane region" description="Helical" evidence="1">
    <location>
        <begin position="106"/>
        <end position="129"/>
    </location>
</feature>
<feature type="transmembrane region" description="Helical" evidence="1">
    <location>
        <begin position="226"/>
        <end position="247"/>
    </location>
</feature>
<name>A0A9E8RWM7_9BACI</name>
<dbReference type="PANTHER" id="PTHR43471:SF14">
    <property type="entry name" value="ABC-2 TYPE TRANSPORT SYSTEM PERMEASE PROTEIN"/>
    <property type="match status" value="1"/>
</dbReference>
<dbReference type="KEGG" id="fhl:OE105_10065"/>
<feature type="transmembrane region" description="Helical" evidence="1">
    <location>
        <begin position="322"/>
        <end position="344"/>
    </location>
</feature>
<dbReference type="Proteomes" id="UP001164726">
    <property type="component" value="Chromosome"/>
</dbReference>
<evidence type="ECO:0000256" key="1">
    <source>
        <dbReference type="SAM" id="Phobius"/>
    </source>
</evidence>
<evidence type="ECO:0000313" key="2">
    <source>
        <dbReference type="EMBL" id="WAA11925.1"/>
    </source>
</evidence>
<sequence>MEISKISSSVKRWFRTKEENETNTSKKNESVGNRVFFAIVRKEFADYLTSWRIIILLAIILLTCFGSLYTAVTTIKDAIEGSNDAEEIAKQSYLFLKLFTVSDGTLPSFVTFVGFLGPLLGIALGFDAINSERNRGTLSRLLSQPIPRDYVINGKFVAALLLNLVLFYALGLIFMALGILIIGIPPTFEEFFRILFFLLLIIVYIAFWLNLGILFSVVFRQAATSALSSIAIWLFFSVFYSMIIELISKPILSSSSITSVEQLINRQEFVLNLMRLSPNYLFSESTTTLLSPTVRSLGVLTVEQTTGAVAGPLPFGQSLLLIWPQITGLIAVTMICFTIAYILFMRQEIRAH</sequence>
<keyword evidence="1" id="KW-0472">Membrane</keyword>
<dbReference type="Pfam" id="PF12679">
    <property type="entry name" value="ABC2_membrane_2"/>
    <property type="match status" value="1"/>
</dbReference>
<dbReference type="EMBL" id="CP106877">
    <property type="protein sequence ID" value="WAA11925.1"/>
    <property type="molecule type" value="Genomic_DNA"/>
</dbReference>
<dbReference type="PANTHER" id="PTHR43471">
    <property type="entry name" value="ABC TRANSPORTER PERMEASE"/>
    <property type="match status" value="1"/>
</dbReference>
<feature type="transmembrane region" description="Helical" evidence="1">
    <location>
        <begin position="150"/>
        <end position="182"/>
    </location>
</feature>
<organism evidence="2 3">
    <name type="scientific">Fervidibacillus halotolerans</name>
    <dbReference type="NCBI Taxonomy" id="2980027"/>
    <lineage>
        <taxon>Bacteria</taxon>
        <taxon>Bacillati</taxon>
        <taxon>Bacillota</taxon>
        <taxon>Bacilli</taxon>
        <taxon>Bacillales</taxon>
        <taxon>Bacillaceae</taxon>
        <taxon>Fervidibacillus</taxon>
    </lineage>
</organism>
<protein>
    <submittedName>
        <fullName evidence="2">ABC transporter permease</fullName>
    </submittedName>
</protein>
<accession>A0A9E8RWM7</accession>
<reference evidence="2" key="1">
    <citation type="submission" date="2022-09" db="EMBL/GenBank/DDBJ databases">
        <title>Complete Genomes of Fervidibacillus albus and Fervidibacillus halotolerans isolated from tidal flat sediments.</title>
        <authorList>
            <person name="Kwon K.K."/>
            <person name="Yang S.-H."/>
            <person name="Park M.J."/>
            <person name="Oh H.-M."/>
        </authorList>
    </citation>
    <scope>NUCLEOTIDE SEQUENCE</scope>
    <source>
        <strain evidence="2">MEBiC13594</strain>
    </source>
</reference>
<feature type="transmembrane region" description="Helical" evidence="1">
    <location>
        <begin position="194"/>
        <end position="219"/>
    </location>
</feature>
<keyword evidence="3" id="KW-1185">Reference proteome</keyword>
<keyword evidence="1" id="KW-1133">Transmembrane helix</keyword>
<dbReference type="GO" id="GO:0005886">
    <property type="term" value="C:plasma membrane"/>
    <property type="evidence" value="ECO:0007669"/>
    <property type="project" value="UniProtKB-SubCell"/>
</dbReference>
<feature type="transmembrane region" description="Helical" evidence="1">
    <location>
        <begin position="51"/>
        <end position="72"/>
    </location>
</feature>